<feature type="region of interest" description="Disordered" evidence="13">
    <location>
        <begin position="1"/>
        <end position="58"/>
    </location>
</feature>
<name>A0A0E9N877_SAICN</name>
<dbReference type="NCBIfam" id="TIGR00233">
    <property type="entry name" value="trpS"/>
    <property type="match status" value="1"/>
</dbReference>
<dbReference type="Gene3D" id="1.10.240.10">
    <property type="entry name" value="Tyrosyl-Transfer RNA Synthetase"/>
    <property type="match status" value="1"/>
</dbReference>
<dbReference type="GO" id="GO:0005524">
    <property type="term" value="F:ATP binding"/>
    <property type="evidence" value="ECO:0007669"/>
    <property type="project" value="UniProtKB-KW"/>
</dbReference>
<dbReference type="FunFam" id="1.10.240.10:FF:000002">
    <property type="entry name" value="Tryptophan--tRNA ligase"/>
    <property type="match status" value="1"/>
</dbReference>
<dbReference type="PRINTS" id="PR01039">
    <property type="entry name" value="TRNASYNTHTRP"/>
</dbReference>
<evidence type="ECO:0000256" key="13">
    <source>
        <dbReference type="SAM" id="MobiDB-lite"/>
    </source>
</evidence>
<dbReference type="InterPro" id="IPR024109">
    <property type="entry name" value="Trp-tRNA-ligase_bac-type"/>
</dbReference>
<dbReference type="OrthoDB" id="15808at2759"/>
<dbReference type="Pfam" id="PF00579">
    <property type="entry name" value="tRNA-synt_1b"/>
    <property type="match status" value="1"/>
</dbReference>
<keyword evidence="5 12" id="KW-0547">Nucleotide-binding</keyword>
<keyword evidence="6 12" id="KW-0067">ATP-binding</keyword>
<sequence>MSVARQSIRRSLRSSCARCKRFSSTASTTSPDSTASTASSASPSSRTSPRPQTIFSGIQPTGTPHLGNYLGALQSWVQSQLTQSSSTSLYYCIVDLHAITMPQHPAALMQSRREMMASLLAMGLGPERCVIYEQSRVPEHTELAWILNTIAPVGYLNRMTQWKSKLNLDPNEINVTEVADTAGLNLGLFSYPVLQAADILLHKATHVPVGEDQLQHLELARHLARTFNKRFSKKSRVFPEPQPMLTPTKRVMSLRDPTKKMSKSDPNPASRILVTDEPAEIQNKIARAVTDSTLGITYDPTNRPGLATLITIHAGLTARSDSPESVAKEYEHMGHREYKAVIADCVAEYFKGFRGEYERLMKEPKVLEEISRKGAEKARITAQETMQKVKTAVGLA</sequence>
<keyword evidence="8 12" id="KW-0030">Aminoacyl-tRNA synthetase</keyword>
<dbReference type="InterPro" id="IPR014729">
    <property type="entry name" value="Rossmann-like_a/b/a_fold"/>
</dbReference>
<dbReference type="InterPro" id="IPR002305">
    <property type="entry name" value="aa-tRNA-synth_Ic"/>
</dbReference>
<evidence type="ECO:0000256" key="3">
    <source>
        <dbReference type="ARBA" id="ARBA00013161"/>
    </source>
</evidence>
<dbReference type="InterPro" id="IPR001412">
    <property type="entry name" value="aa-tRNA-synth_I_CS"/>
</dbReference>
<dbReference type="GO" id="GO:0070183">
    <property type="term" value="P:mitochondrial tryptophanyl-tRNA aminoacylation"/>
    <property type="evidence" value="ECO:0007669"/>
    <property type="project" value="TreeGrafter"/>
</dbReference>
<evidence type="ECO:0000256" key="5">
    <source>
        <dbReference type="ARBA" id="ARBA00022741"/>
    </source>
</evidence>
<reference evidence="14 15" key="3">
    <citation type="journal article" date="2015" name="Genome Announc.">
        <title>Draft Genome Sequence of the Archiascomycetous Yeast Saitoella complicata.</title>
        <authorList>
            <person name="Yamauchi K."/>
            <person name="Kondo S."/>
            <person name="Hamamoto M."/>
            <person name="Takahashi Y."/>
            <person name="Ogura Y."/>
            <person name="Hayashi T."/>
            <person name="Nishida H."/>
        </authorList>
    </citation>
    <scope>NUCLEOTIDE SEQUENCE [LARGE SCALE GENOMIC DNA]</scope>
    <source>
        <strain evidence="14 15">NRRL Y-17804</strain>
    </source>
</reference>
<dbReference type="EMBL" id="BACD03000002">
    <property type="protein sequence ID" value="GAO46003.1"/>
    <property type="molecule type" value="Genomic_DNA"/>
</dbReference>
<dbReference type="AlphaFoldDB" id="A0A0E9N877"/>
<feature type="compositionally biased region" description="Low complexity" evidence="13">
    <location>
        <begin position="23"/>
        <end position="51"/>
    </location>
</feature>
<dbReference type="STRING" id="698492.A0A0E9N877"/>
<proteinExistence type="inferred from homology"/>
<comment type="similarity">
    <text evidence="2 12">Belongs to the class-I aminoacyl-tRNA synthetase family.</text>
</comment>
<keyword evidence="4 12" id="KW-0436">Ligase</keyword>
<evidence type="ECO:0000256" key="4">
    <source>
        <dbReference type="ARBA" id="ARBA00022598"/>
    </source>
</evidence>
<evidence type="ECO:0000256" key="2">
    <source>
        <dbReference type="ARBA" id="ARBA00005594"/>
    </source>
</evidence>
<dbReference type="Gene3D" id="3.40.50.620">
    <property type="entry name" value="HUPs"/>
    <property type="match status" value="1"/>
</dbReference>
<dbReference type="PANTHER" id="PTHR43766:SF1">
    <property type="entry name" value="TRYPTOPHAN--TRNA LIGASE, MITOCHONDRIAL"/>
    <property type="match status" value="1"/>
</dbReference>
<reference evidence="14 15" key="2">
    <citation type="journal article" date="2014" name="J. Gen. Appl. Microbiol.">
        <title>The early diverging ascomycetous budding yeast Saitoella complicata has three histone deacetylases belonging to the Clr6, Hos2, and Rpd3 lineages.</title>
        <authorList>
            <person name="Nishida H."/>
            <person name="Matsumoto T."/>
            <person name="Kondo S."/>
            <person name="Hamamoto M."/>
            <person name="Yoshikawa H."/>
        </authorList>
    </citation>
    <scope>NUCLEOTIDE SEQUENCE [LARGE SCALE GENOMIC DNA]</scope>
    <source>
        <strain evidence="14 15">NRRL Y-17804</strain>
    </source>
</reference>
<dbReference type="PANTHER" id="PTHR43766">
    <property type="entry name" value="TRYPTOPHAN--TRNA LIGASE, MITOCHONDRIAL"/>
    <property type="match status" value="1"/>
</dbReference>
<evidence type="ECO:0000256" key="7">
    <source>
        <dbReference type="ARBA" id="ARBA00022917"/>
    </source>
</evidence>
<evidence type="ECO:0000313" key="14">
    <source>
        <dbReference type="EMBL" id="GAO46003.1"/>
    </source>
</evidence>
<evidence type="ECO:0000256" key="11">
    <source>
        <dbReference type="ARBA" id="ARBA00069760"/>
    </source>
</evidence>
<keyword evidence="15" id="KW-1185">Reference proteome</keyword>
<dbReference type="FunFam" id="3.40.50.620:FF:000082">
    <property type="entry name" value="MSW1p Mitochondrial tryptophanyl-tRNA synthetase"/>
    <property type="match status" value="1"/>
</dbReference>
<dbReference type="SUPFAM" id="SSF52374">
    <property type="entry name" value="Nucleotidylyl transferase"/>
    <property type="match status" value="1"/>
</dbReference>
<dbReference type="OMA" id="PNHIRIE"/>
<evidence type="ECO:0000256" key="12">
    <source>
        <dbReference type="RuleBase" id="RU363036"/>
    </source>
</evidence>
<evidence type="ECO:0000256" key="9">
    <source>
        <dbReference type="ARBA" id="ARBA00030268"/>
    </source>
</evidence>
<protein>
    <recommendedName>
        <fullName evidence="11">Tryptophan--tRNA ligase, mitochondrial</fullName>
        <ecNumber evidence="3">6.1.1.2</ecNumber>
    </recommendedName>
    <alternativeName>
        <fullName evidence="9">Tryptophanyl-tRNA synthetase</fullName>
    </alternativeName>
</protein>
<dbReference type="GO" id="GO:0005759">
    <property type="term" value="C:mitochondrial matrix"/>
    <property type="evidence" value="ECO:0007669"/>
    <property type="project" value="UniProtKB-SubCell"/>
</dbReference>
<dbReference type="HAMAP" id="MF_00140_B">
    <property type="entry name" value="Trp_tRNA_synth_B"/>
    <property type="match status" value="1"/>
</dbReference>
<evidence type="ECO:0000256" key="1">
    <source>
        <dbReference type="ARBA" id="ARBA00004305"/>
    </source>
</evidence>
<evidence type="ECO:0000256" key="8">
    <source>
        <dbReference type="ARBA" id="ARBA00023146"/>
    </source>
</evidence>
<accession>A0A0E9N877</accession>
<comment type="catalytic activity">
    <reaction evidence="10">
        <text>tRNA(Trp) + L-tryptophan + ATP = L-tryptophyl-tRNA(Trp) + AMP + diphosphate + H(+)</text>
        <dbReference type="Rhea" id="RHEA:24080"/>
        <dbReference type="Rhea" id="RHEA-COMP:9671"/>
        <dbReference type="Rhea" id="RHEA-COMP:9705"/>
        <dbReference type="ChEBI" id="CHEBI:15378"/>
        <dbReference type="ChEBI" id="CHEBI:30616"/>
        <dbReference type="ChEBI" id="CHEBI:33019"/>
        <dbReference type="ChEBI" id="CHEBI:57912"/>
        <dbReference type="ChEBI" id="CHEBI:78442"/>
        <dbReference type="ChEBI" id="CHEBI:78535"/>
        <dbReference type="ChEBI" id="CHEBI:456215"/>
        <dbReference type="EC" id="6.1.1.2"/>
    </reaction>
</comment>
<dbReference type="Proteomes" id="UP000033140">
    <property type="component" value="Unassembled WGS sequence"/>
</dbReference>
<reference evidence="14 15" key="1">
    <citation type="journal article" date="2011" name="J. Gen. Appl. Microbiol.">
        <title>Draft genome sequencing of the enigmatic yeast Saitoella complicata.</title>
        <authorList>
            <person name="Nishida H."/>
            <person name="Hamamoto M."/>
            <person name="Sugiyama J."/>
        </authorList>
    </citation>
    <scope>NUCLEOTIDE SEQUENCE [LARGE SCALE GENOMIC DNA]</scope>
    <source>
        <strain evidence="14 15">NRRL Y-17804</strain>
    </source>
</reference>
<dbReference type="GO" id="GO:0004830">
    <property type="term" value="F:tryptophan-tRNA ligase activity"/>
    <property type="evidence" value="ECO:0007669"/>
    <property type="project" value="UniProtKB-EC"/>
</dbReference>
<evidence type="ECO:0000313" key="15">
    <source>
        <dbReference type="Proteomes" id="UP000033140"/>
    </source>
</evidence>
<organism evidence="14 15">
    <name type="scientific">Saitoella complicata (strain BCRC 22490 / CBS 7301 / JCM 7358 / NBRC 10748 / NRRL Y-17804)</name>
    <dbReference type="NCBI Taxonomy" id="698492"/>
    <lineage>
        <taxon>Eukaryota</taxon>
        <taxon>Fungi</taxon>
        <taxon>Dikarya</taxon>
        <taxon>Ascomycota</taxon>
        <taxon>Taphrinomycotina</taxon>
        <taxon>Taphrinomycotina incertae sedis</taxon>
        <taxon>Saitoella</taxon>
    </lineage>
</organism>
<dbReference type="RefSeq" id="XP_019026700.1">
    <property type="nucleotide sequence ID" value="XM_019167204.1"/>
</dbReference>
<evidence type="ECO:0000256" key="6">
    <source>
        <dbReference type="ARBA" id="ARBA00022840"/>
    </source>
</evidence>
<dbReference type="InterPro" id="IPR050203">
    <property type="entry name" value="Trp-tRNA_synthetase"/>
</dbReference>
<keyword evidence="7 12" id="KW-0648">Protein biosynthesis</keyword>
<dbReference type="EC" id="6.1.1.2" evidence="3"/>
<dbReference type="CDD" id="cd00806">
    <property type="entry name" value="TrpRS_core"/>
    <property type="match status" value="1"/>
</dbReference>
<dbReference type="InterPro" id="IPR002306">
    <property type="entry name" value="Trp-tRNA-ligase"/>
</dbReference>
<dbReference type="PROSITE" id="PS00178">
    <property type="entry name" value="AA_TRNA_LIGASE_I"/>
    <property type="match status" value="1"/>
</dbReference>
<comment type="subcellular location">
    <subcellularLocation>
        <location evidence="1">Mitochondrion matrix</location>
    </subcellularLocation>
</comment>
<evidence type="ECO:0000256" key="10">
    <source>
        <dbReference type="ARBA" id="ARBA00049929"/>
    </source>
</evidence>
<gene>
    <name evidence="14" type="ORF">G7K_0248-t1</name>
</gene>
<comment type="caution">
    <text evidence="14">The sequence shown here is derived from an EMBL/GenBank/DDBJ whole genome shotgun (WGS) entry which is preliminary data.</text>
</comment>